<dbReference type="InterPro" id="IPR034330">
    <property type="entry name" value="GST_Zeta_C"/>
</dbReference>
<dbReference type="FunFam" id="1.20.1050.10:FF:000017">
    <property type="entry name" value="Maleylacetoacetate isomerase"/>
    <property type="match status" value="1"/>
</dbReference>
<comment type="similarity">
    <text evidence="1">Belongs to the GST superfamily. Zeta family.</text>
</comment>
<proteinExistence type="inferred from homology"/>
<reference evidence="4 5" key="1">
    <citation type="submission" date="2020-05" db="EMBL/GenBank/DDBJ databases">
        <authorList>
            <person name="Niu N."/>
        </authorList>
    </citation>
    <scope>NUCLEOTIDE SEQUENCE [LARGE SCALE GENOMIC DNA]</scope>
    <source>
        <strain evidence="4 5">LMG10982</strain>
    </source>
</reference>
<feature type="domain" description="GST N-terminal" evidence="2">
    <location>
        <begin position="1"/>
        <end position="82"/>
    </location>
</feature>
<dbReference type="PANTHER" id="PTHR42673:SF21">
    <property type="entry name" value="GLUTATHIONE S-TRANSFERASE YFCF"/>
    <property type="match status" value="1"/>
</dbReference>
<dbReference type="EC" id="5.2.1.2" evidence="4"/>
<dbReference type="SUPFAM" id="SSF47616">
    <property type="entry name" value="GST C-terminal domain-like"/>
    <property type="match status" value="1"/>
</dbReference>
<dbReference type="NCBIfam" id="TIGR01262">
    <property type="entry name" value="maiA"/>
    <property type="match status" value="1"/>
</dbReference>
<evidence type="ECO:0000313" key="5">
    <source>
        <dbReference type="Proteomes" id="UP000541421"/>
    </source>
</evidence>
<dbReference type="InterPro" id="IPR010987">
    <property type="entry name" value="Glutathione-S-Trfase_C-like"/>
</dbReference>
<keyword evidence="5" id="KW-1185">Reference proteome</keyword>
<dbReference type="PROSITE" id="PS50405">
    <property type="entry name" value="GST_CTER"/>
    <property type="match status" value="1"/>
</dbReference>
<dbReference type="InterPro" id="IPR034333">
    <property type="entry name" value="GST_Zeta_N"/>
</dbReference>
<dbReference type="SFLD" id="SFLDG00358">
    <property type="entry name" value="Main_(cytGST)"/>
    <property type="match status" value="1"/>
</dbReference>
<dbReference type="InterPro" id="IPR040079">
    <property type="entry name" value="Glutathione_S-Trfase"/>
</dbReference>
<dbReference type="RefSeq" id="WP_171587746.1">
    <property type="nucleotide sequence ID" value="NZ_JABGBO010000001.1"/>
</dbReference>
<dbReference type="GO" id="GO:0006559">
    <property type="term" value="P:L-phenylalanine catabolic process"/>
    <property type="evidence" value="ECO:0007669"/>
    <property type="project" value="TreeGrafter"/>
</dbReference>
<dbReference type="CDD" id="cd03191">
    <property type="entry name" value="GST_C_Zeta"/>
    <property type="match status" value="1"/>
</dbReference>
<evidence type="ECO:0000259" key="2">
    <source>
        <dbReference type="PROSITE" id="PS50404"/>
    </source>
</evidence>
<dbReference type="InterPro" id="IPR005955">
    <property type="entry name" value="GST_Zeta"/>
</dbReference>
<dbReference type="Proteomes" id="UP000541421">
    <property type="component" value="Unassembled WGS sequence"/>
</dbReference>
<protein>
    <submittedName>
        <fullName evidence="4">Maleylacetoacetate isomerase</fullName>
        <ecNumber evidence="4">5.2.1.2</ecNumber>
    </submittedName>
</protein>
<dbReference type="AlphaFoldDB" id="A0A7Y4P3S8"/>
<name>A0A7Y4P3S8_9BURK</name>
<evidence type="ECO:0000256" key="1">
    <source>
        <dbReference type="ARBA" id="ARBA00010007"/>
    </source>
</evidence>
<dbReference type="PROSITE" id="PS50404">
    <property type="entry name" value="GST_NTER"/>
    <property type="match status" value="1"/>
</dbReference>
<dbReference type="EMBL" id="JABGBO010000001">
    <property type="protein sequence ID" value="NOL48766.1"/>
    <property type="molecule type" value="Genomic_DNA"/>
</dbReference>
<dbReference type="GO" id="GO:0016034">
    <property type="term" value="F:maleylacetoacetate isomerase activity"/>
    <property type="evidence" value="ECO:0007669"/>
    <property type="project" value="UniProtKB-EC"/>
</dbReference>
<gene>
    <name evidence="4" type="primary">maiA</name>
    <name evidence="4" type="ORF">HKX40_01245</name>
</gene>
<dbReference type="GO" id="GO:0005737">
    <property type="term" value="C:cytoplasm"/>
    <property type="evidence" value="ECO:0007669"/>
    <property type="project" value="InterPro"/>
</dbReference>
<comment type="caution">
    <text evidence="4">The sequence shown here is derived from an EMBL/GenBank/DDBJ whole genome shotgun (WGS) entry which is preliminary data.</text>
</comment>
<dbReference type="Gene3D" id="3.40.30.10">
    <property type="entry name" value="Glutaredoxin"/>
    <property type="match status" value="1"/>
</dbReference>
<feature type="domain" description="GST C-terminal" evidence="3">
    <location>
        <begin position="87"/>
        <end position="212"/>
    </location>
</feature>
<dbReference type="InterPro" id="IPR004045">
    <property type="entry name" value="Glutathione_S-Trfase_N"/>
</dbReference>
<sequence>MKLYSYYRSSAAYRVRIALALKNIPYDIEAVSLVNNGGEHRTEAYAALNPQRLVPSLEDGGKVFGQSLAMLEYLEEKYPEPPLLPTDALGRARVRSIALLIAADTHPLNNMRVLKYLVNQFGFSEEQKLQWYHHWIRESFGALERMLQSPETGLFCHGDTPTLADCCLVPQVYNAYRFNCDISDFPTIVSIAKRCNQLDAFREAAPEQQQDK</sequence>
<dbReference type="CDD" id="cd03042">
    <property type="entry name" value="GST_N_Zeta"/>
    <property type="match status" value="1"/>
</dbReference>
<dbReference type="GO" id="GO:0004364">
    <property type="term" value="F:glutathione transferase activity"/>
    <property type="evidence" value="ECO:0007669"/>
    <property type="project" value="TreeGrafter"/>
</dbReference>
<organism evidence="4 5">
    <name type="scientific">Pelistega europaea</name>
    <dbReference type="NCBI Taxonomy" id="106147"/>
    <lineage>
        <taxon>Bacteria</taxon>
        <taxon>Pseudomonadati</taxon>
        <taxon>Pseudomonadota</taxon>
        <taxon>Betaproteobacteria</taxon>
        <taxon>Burkholderiales</taxon>
        <taxon>Alcaligenaceae</taxon>
        <taxon>Pelistega</taxon>
    </lineage>
</organism>
<dbReference type="GO" id="GO:0006749">
    <property type="term" value="P:glutathione metabolic process"/>
    <property type="evidence" value="ECO:0007669"/>
    <property type="project" value="TreeGrafter"/>
</dbReference>
<dbReference type="Gene3D" id="1.20.1050.10">
    <property type="match status" value="1"/>
</dbReference>
<dbReference type="SUPFAM" id="SSF52833">
    <property type="entry name" value="Thioredoxin-like"/>
    <property type="match status" value="1"/>
</dbReference>
<keyword evidence="4" id="KW-0413">Isomerase</keyword>
<evidence type="ECO:0000259" key="3">
    <source>
        <dbReference type="PROSITE" id="PS50405"/>
    </source>
</evidence>
<dbReference type="SFLD" id="SFLDS00019">
    <property type="entry name" value="Glutathione_Transferase_(cytos"/>
    <property type="match status" value="1"/>
</dbReference>
<dbReference type="InterPro" id="IPR036282">
    <property type="entry name" value="Glutathione-S-Trfase_C_sf"/>
</dbReference>
<dbReference type="PANTHER" id="PTHR42673">
    <property type="entry name" value="MALEYLACETOACETATE ISOMERASE"/>
    <property type="match status" value="1"/>
</dbReference>
<accession>A0A7Y4P3S8</accession>
<dbReference type="Pfam" id="PF13417">
    <property type="entry name" value="GST_N_3"/>
    <property type="match status" value="1"/>
</dbReference>
<dbReference type="InterPro" id="IPR036249">
    <property type="entry name" value="Thioredoxin-like_sf"/>
</dbReference>
<evidence type="ECO:0000313" key="4">
    <source>
        <dbReference type="EMBL" id="NOL48766.1"/>
    </source>
</evidence>